<evidence type="ECO:0000256" key="3">
    <source>
        <dbReference type="ARBA" id="ARBA00022603"/>
    </source>
</evidence>
<dbReference type="GO" id="GO:0005737">
    <property type="term" value="C:cytoplasm"/>
    <property type="evidence" value="ECO:0007669"/>
    <property type="project" value="UniProtKB-SubCell"/>
</dbReference>
<dbReference type="InterPro" id="IPR053910">
    <property type="entry name" value="RsmI_HTH"/>
</dbReference>
<dbReference type="PROSITE" id="PS01296">
    <property type="entry name" value="RSMI"/>
    <property type="match status" value="1"/>
</dbReference>
<evidence type="ECO:0000256" key="1">
    <source>
        <dbReference type="ARBA" id="ARBA00022490"/>
    </source>
</evidence>
<evidence type="ECO:0000259" key="8">
    <source>
        <dbReference type="Pfam" id="PF23016"/>
    </source>
</evidence>
<dbReference type="InterPro" id="IPR018063">
    <property type="entry name" value="SAM_MeTrfase_RsmI_CS"/>
</dbReference>
<dbReference type="RefSeq" id="WP_161827155.1">
    <property type="nucleotide sequence ID" value="NZ_WVIC01000065.1"/>
</dbReference>
<protein>
    <recommendedName>
        <fullName evidence="6">Ribosomal RNA small subunit methyltransferase I</fullName>
        <ecNumber evidence="6">2.1.1.198</ecNumber>
    </recommendedName>
    <alternativeName>
        <fullName evidence="6">16S rRNA 2'-O-ribose C1402 methyltransferase</fullName>
    </alternativeName>
    <alternativeName>
        <fullName evidence="6">rRNA (cytidine-2'-O-)-methyltransferase RsmI</fullName>
    </alternativeName>
</protein>
<dbReference type="AlphaFoldDB" id="A0A8K2A0F0"/>
<reference evidence="9" key="1">
    <citation type="submission" date="2019-12" db="EMBL/GenBank/DDBJ databases">
        <title>High-Quality draft genome sequences of three cyanobacteria isolated from the limestone walls of the Old Cathedral of Coimbra.</title>
        <authorList>
            <person name="Tiago I."/>
            <person name="Soares F."/>
            <person name="Portugal A."/>
        </authorList>
    </citation>
    <scope>NUCLEOTIDE SEQUENCE [LARGE SCALE GENOMIC DNA]</scope>
    <source>
        <strain evidence="9">C</strain>
    </source>
</reference>
<feature type="domain" description="RsmI HTH" evidence="8">
    <location>
        <begin position="243"/>
        <end position="285"/>
    </location>
</feature>
<dbReference type="EC" id="2.1.1.198" evidence="6"/>
<dbReference type="EMBL" id="WVIC01000065">
    <property type="protein sequence ID" value="NCJ08685.1"/>
    <property type="molecule type" value="Genomic_DNA"/>
</dbReference>
<keyword evidence="1 6" id="KW-0963">Cytoplasm</keyword>
<comment type="similarity">
    <text evidence="6">Belongs to the methyltransferase superfamily. RsmI family.</text>
</comment>
<dbReference type="PIRSF" id="PIRSF005917">
    <property type="entry name" value="MTase_YraL"/>
    <property type="match status" value="1"/>
</dbReference>
<evidence type="ECO:0000256" key="5">
    <source>
        <dbReference type="ARBA" id="ARBA00022691"/>
    </source>
</evidence>
<dbReference type="SUPFAM" id="SSF53790">
    <property type="entry name" value="Tetrapyrrole methylase"/>
    <property type="match status" value="1"/>
</dbReference>
<dbReference type="Proteomes" id="UP000607397">
    <property type="component" value="Unassembled WGS sequence"/>
</dbReference>
<dbReference type="InterPro" id="IPR000878">
    <property type="entry name" value="4pyrrol_Mease"/>
</dbReference>
<dbReference type="NCBIfam" id="TIGR00096">
    <property type="entry name" value="16S rRNA (cytidine(1402)-2'-O)-methyltransferase"/>
    <property type="match status" value="1"/>
</dbReference>
<gene>
    <name evidence="6 9" type="primary">rsmI</name>
    <name evidence="9" type="ORF">GS597_19675</name>
</gene>
<dbReference type="InterPro" id="IPR014777">
    <property type="entry name" value="4pyrrole_Mease_sub1"/>
</dbReference>
<dbReference type="GO" id="GO:0070677">
    <property type="term" value="F:rRNA (cytosine-2'-O-)-methyltransferase activity"/>
    <property type="evidence" value="ECO:0007669"/>
    <property type="project" value="UniProtKB-UniRule"/>
</dbReference>
<dbReference type="HAMAP" id="MF_01877">
    <property type="entry name" value="16SrRNA_methyltr_I"/>
    <property type="match status" value="1"/>
</dbReference>
<evidence type="ECO:0000256" key="4">
    <source>
        <dbReference type="ARBA" id="ARBA00022679"/>
    </source>
</evidence>
<evidence type="ECO:0000256" key="2">
    <source>
        <dbReference type="ARBA" id="ARBA00022552"/>
    </source>
</evidence>
<dbReference type="Pfam" id="PF23016">
    <property type="entry name" value="RsmI_C"/>
    <property type="match status" value="1"/>
</dbReference>
<dbReference type="InterPro" id="IPR035996">
    <property type="entry name" value="4pyrrol_Methylase_sf"/>
</dbReference>
<evidence type="ECO:0000256" key="6">
    <source>
        <dbReference type="HAMAP-Rule" id="MF_01877"/>
    </source>
</evidence>
<dbReference type="FunFam" id="3.40.1010.10:FF:000002">
    <property type="entry name" value="Ribosomal RNA small subunit methyltransferase I"/>
    <property type="match status" value="1"/>
</dbReference>
<dbReference type="PANTHER" id="PTHR46111">
    <property type="entry name" value="RIBOSOMAL RNA SMALL SUBUNIT METHYLTRANSFERASE I"/>
    <property type="match status" value="1"/>
</dbReference>
<evidence type="ECO:0000313" key="9">
    <source>
        <dbReference type="EMBL" id="NCJ08685.1"/>
    </source>
</evidence>
<keyword evidence="4 6" id="KW-0808">Transferase</keyword>
<keyword evidence="10" id="KW-1185">Reference proteome</keyword>
<evidence type="ECO:0000259" key="7">
    <source>
        <dbReference type="Pfam" id="PF00590"/>
    </source>
</evidence>
<proteinExistence type="inferred from homology"/>
<feature type="domain" description="Tetrapyrrole methylase" evidence="7">
    <location>
        <begin position="13"/>
        <end position="213"/>
    </location>
</feature>
<evidence type="ECO:0000313" key="10">
    <source>
        <dbReference type="Proteomes" id="UP000607397"/>
    </source>
</evidence>
<name>A0A8K2A0F0_9CYAN</name>
<dbReference type="FunFam" id="3.30.950.10:FF:000002">
    <property type="entry name" value="Ribosomal RNA small subunit methyltransferase I"/>
    <property type="match status" value="1"/>
</dbReference>
<accession>A0A8K2A0F0</accession>
<keyword evidence="2 6" id="KW-0698">rRNA processing</keyword>
<dbReference type="Gene3D" id="3.40.1010.10">
    <property type="entry name" value="Cobalt-precorrin-4 Transmethylase, Domain 1"/>
    <property type="match status" value="1"/>
</dbReference>
<dbReference type="InterPro" id="IPR008189">
    <property type="entry name" value="rRNA_ssu_MeTfrase_I"/>
</dbReference>
<sequence>MNAPEKSCTALGTLYIVGTPIGNLEDMSLRAIRILKEVHLIAAEDTRHTGKLLHHFQIATPQVSYHQHNWQARTPELMAHLQRGENLALVSDAGTPGISDPGFELVQACVEAEVTVVPIPGANAAIAALVASGLPTDRFCFEGFLPAKGKQRHTRLAALATESRTLVFYEAPHRLGQTLTDLADTLGTDRPLSVARELTKLHETLWRGTLAEAISHFQAHSPKGELTLVVAGQTMPTTPILSDAQLKTQLQVCLAQGLSRSQASRQVAHDTGAARRDLYQLTLELANLKSSAHPPPGIGGRDELQS</sequence>
<keyword evidence="5 6" id="KW-0949">S-adenosyl-L-methionine</keyword>
<dbReference type="CDD" id="cd11648">
    <property type="entry name" value="RsmI"/>
    <property type="match status" value="1"/>
</dbReference>
<dbReference type="InterPro" id="IPR014776">
    <property type="entry name" value="4pyrrole_Mease_sub2"/>
</dbReference>
<dbReference type="PANTHER" id="PTHR46111:SF1">
    <property type="entry name" value="RIBOSOMAL RNA SMALL SUBUNIT METHYLTRANSFERASE I"/>
    <property type="match status" value="1"/>
</dbReference>
<dbReference type="Pfam" id="PF00590">
    <property type="entry name" value="TP_methylase"/>
    <property type="match status" value="1"/>
</dbReference>
<comment type="catalytic activity">
    <reaction evidence="6">
        <text>cytidine(1402) in 16S rRNA + S-adenosyl-L-methionine = 2'-O-methylcytidine(1402) in 16S rRNA + S-adenosyl-L-homocysteine + H(+)</text>
        <dbReference type="Rhea" id="RHEA:42924"/>
        <dbReference type="Rhea" id="RHEA-COMP:10285"/>
        <dbReference type="Rhea" id="RHEA-COMP:10286"/>
        <dbReference type="ChEBI" id="CHEBI:15378"/>
        <dbReference type="ChEBI" id="CHEBI:57856"/>
        <dbReference type="ChEBI" id="CHEBI:59789"/>
        <dbReference type="ChEBI" id="CHEBI:74495"/>
        <dbReference type="ChEBI" id="CHEBI:82748"/>
        <dbReference type="EC" id="2.1.1.198"/>
    </reaction>
</comment>
<keyword evidence="3 6" id="KW-0489">Methyltransferase</keyword>
<comment type="caution">
    <text evidence="9">The sequence shown here is derived from an EMBL/GenBank/DDBJ whole genome shotgun (WGS) entry which is preliminary data.</text>
</comment>
<organism evidence="9 10">
    <name type="scientific">Petrachloros mirabilis ULC683</name>
    <dbReference type="NCBI Taxonomy" id="2781853"/>
    <lineage>
        <taxon>Bacteria</taxon>
        <taxon>Bacillati</taxon>
        <taxon>Cyanobacteriota</taxon>
        <taxon>Cyanophyceae</taxon>
        <taxon>Synechococcales</taxon>
        <taxon>Petrachlorosaceae</taxon>
        <taxon>Petrachloros</taxon>
        <taxon>Petrachloros mirabilis</taxon>
    </lineage>
</organism>
<dbReference type="Gene3D" id="3.30.950.10">
    <property type="entry name" value="Methyltransferase, Cobalt-precorrin-4 Transmethylase, Domain 2"/>
    <property type="match status" value="1"/>
</dbReference>
<comment type="subcellular location">
    <subcellularLocation>
        <location evidence="6">Cytoplasm</location>
    </subcellularLocation>
</comment>
<comment type="function">
    <text evidence="6">Catalyzes the 2'-O-methylation of the ribose of cytidine 1402 (C1402) in 16S rRNA.</text>
</comment>